<dbReference type="InterPro" id="IPR007695">
    <property type="entry name" value="DNA_mismatch_repair_MutS-lik_N"/>
</dbReference>
<reference evidence="13 14" key="1">
    <citation type="submission" date="2019-08" db="EMBL/GenBank/DDBJ databases">
        <authorList>
            <person name="Peeters C."/>
        </authorList>
    </citation>
    <scope>NUCLEOTIDE SEQUENCE [LARGE SCALE GENOMIC DNA]</scope>
    <source>
        <strain evidence="13 14">LMG 31013</strain>
    </source>
</reference>
<evidence type="ECO:0000256" key="4">
    <source>
        <dbReference type="ARBA" id="ARBA00022763"/>
    </source>
</evidence>
<dbReference type="GO" id="GO:0005524">
    <property type="term" value="F:ATP binding"/>
    <property type="evidence" value="ECO:0007669"/>
    <property type="project" value="UniProtKB-UniRule"/>
</dbReference>
<dbReference type="HAMAP" id="MF_00096">
    <property type="entry name" value="MutS"/>
    <property type="match status" value="1"/>
</dbReference>
<dbReference type="InterPro" id="IPR017261">
    <property type="entry name" value="DNA_mismatch_repair_MutS/MSH"/>
</dbReference>
<evidence type="ECO:0000256" key="9">
    <source>
        <dbReference type="HAMAP-Rule" id="MF_00096"/>
    </source>
</evidence>
<keyword evidence="5 9" id="KW-0067">ATP-binding</keyword>
<feature type="region of interest" description="Disordered" evidence="11">
    <location>
        <begin position="890"/>
        <end position="915"/>
    </location>
</feature>
<evidence type="ECO:0000259" key="12">
    <source>
        <dbReference type="PROSITE" id="PS00486"/>
    </source>
</evidence>
<dbReference type="Pfam" id="PF01624">
    <property type="entry name" value="MutS_I"/>
    <property type="match status" value="1"/>
</dbReference>
<dbReference type="SMART" id="SM00534">
    <property type="entry name" value="MUTSac"/>
    <property type="match status" value="1"/>
</dbReference>
<evidence type="ECO:0000256" key="7">
    <source>
        <dbReference type="ARBA" id="ARBA00023204"/>
    </source>
</evidence>
<dbReference type="Pfam" id="PF05192">
    <property type="entry name" value="MutS_III"/>
    <property type="match status" value="1"/>
</dbReference>
<dbReference type="GO" id="GO:0006298">
    <property type="term" value="P:mismatch repair"/>
    <property type="evidence" value="ECO:0007669"/>
    <property type="project" value="UniProtKB-UniRule"/>
</dbReference>
<dbReference type="GO" id="GO:0003684">
    <property type="term" value="F:damaged DNA binding"/>
    <property type="evidence" value="ECO:0007669"/>
    <property type="project" value="UniProtKB-UniRule"/>
</dbReference>
<evidence type="ECO:0000256" key="2">
    <source>
        <dbReference type="ARBA" id="ARBA00021982"/>
    </source>
</evidence>
<sequence>MGAEPVVKLRIQRATKGRNGMRHTGSPRHRTSAGIRCRDASWPDLSDPTEFMTSTQAQATPAPTAPMTPMMQQYTRIKADHPNMLVFYRMGDFYELFHDDAAKAARLLDLTLTARGQSGGQPIRMAGVPHHAVEQYLGKLVKLGESVAICEQIGDPATAKGPVERKVVRIVTPGTLTDAALLSDKVDQYLLAVQMPPARRASERVAGLAWLSLASGELRLMEVAADKLPRELERIRPAETLVPDSAAEAFAEFSLGTTTRVPDWHFDTAAGTQRLRDQLGVASLTAFGCDGLNPALGAAGALLQYAAATQGQSLRHVQNLNVEREAAYIGLDAATRRNLELTETLRGTESPTLLSLLDTCGTTMGSRLMRHWLHHPMRDQQVPQSRQLAIATLLEGPGTWRALNSELRHVADVERITARLALLTARPRDLSSLRDALRRLPELHTTLRAVEARSPLLAMLHEDLAIPETALALLTRAIAEEPAAMLRDGGVIARGHDADLDELRDISENCGQFLVDLETRERARTGINNLRVEFNKVHGFYIEVTRGQTDKVPDDYRRRQTLKNAERYITPELKTFEDKALSAQERSLAREKLLYDALLQALLPHITEFKRIAQALAQLDVLAALAERAETLGWVKPELVEDRVVDIRQGRHPVVEQQVERFIANDCSLGDARRLLLITGPNMGGKSTFMRQTALIALLAYVGCYVPAEAVRLGPLDAIFTRIGASDDLAGGRSTFMVEMTESAAILHTATDQSLVLMDEIGRGTSTFDGLALAWAIARHLLGHNRSYTLFATHYFELTQLPDEFAQCANVHLSAVEHGEGIVFLHAVQDGPASQSYGLQVAQLAGVPMPVIRAARKHLALLEQQALDPAAPQLDLFAPRAPLEHEIDDASTGASDSASIGRLAMPDGHRSGHGAALDPAAQATLARLSQIDPDDLRPRDALDLLYELRGLLDGRAN</sequence>
<keyword evidence="6 9" id="KW-0238">DNA-binding</keyword>
<feature type="compositionally biased region" description="Low complexity" evidence="11">
    <location>
        <begin position="890"/>
        <end position="899"/>
    </location>
</feature>
<dbReference type="InterPro" id="IPR000432">
    <property type="entry name" value="DNA_mismatch_repair_MutS_C"/>
</dbReference>
<dbReference type="Pfam" id="PF00488">
    <property type="entry name" value="MutS_V"/>
    <property type="match status" value="1"/>
</dbReference>
<dbReference type="InterPro" id="IPR036678">
    <property type="entry name" value="MutS_con_dom_sf"/>
</dbReference>
<feature type="binding site" evidence="9">
    <location>
        <begin position="680"/>
        <end position="687"/>
    </location>
    <ligand>
        <name>ATP</name>
        <dbReference type="ChEBI" id="CHEBI:30616"/>
    </ligand>
</feature>
<dbReference type="SUPFAM" id="SSF48334">
    <property type="entry name" value="DNA repair protein MutS, domain III"/>
    <property type="match status" value="1"/>
</dbReference>
<dbReference type="Gene3D" id="3.30.420.110">
    <property type="entry name" value="MutS, connector domain"/>
    <property type="match status" value="1"/>
</dbReference>
<dbReference type="InterPro" id="IPR016151">
    <property type="entry name" value="DNA_mismatch_repair_MutS_N"/>
</dbReference>
<evidence type="ECO:0000256" key="3">
    <source>
        <dbReference type="ARBA" id="ARBA00022741"/>
    </source>
</evidence>
<evidence type="ECO:0000256" key="10">
    <source>
        <dbReference type="RuleBase" id="RU003756"/>
    </source>
</evidence>
<evidence type="ECO:0000313" key="14">
    <source>
        <dbReference type="Proteomes" id="UP000334380"/>
    </source>
</evidence>
<dbReference type="InterPro" id="IPR007860">
    <property type="entry name" value="DNA_mmatch_repair_MutS_con_dom"/>
</dbReference>
<dbReference type="GO" id="GO:0005829">
    <property type="term" value="C:cytosol"/>
    <property type="evidence" value="ECO:0007669"/>
    <property type="project" value="TreeGrafter"/>
</dbReference>
<dbReference type="InterPro" id="IPR005748">
    <property type="entry name" value="DNA_mismatch_repair_MutS"/>
</dbReference>
<dbReference type="AlphaFoldDB" id="A0A5E4U1S4"/>
<evidence type="ECO:0000256" key="1">
    <source>
        <dbReference type="ARBA" id="ARBA00006271"/>
    </source>
</evidence>
<evidence type="ECO:0000256" key="8">
    <source>
        <dbReference type="ARBA" id="ARBA00024647"/>
    </source>
</evidence>
<dbReference type="FunFam" id="3.40.1170.10:FF:000001">
    <property type="entry name" value="DNA mismatch repair protein MutS"/>
    <property type="match status" value="1"/>
</dbReference>
<dbReference type="SUPFAM" id="SSF52540">
    <property type="entry name" value="P-loop containing nucleoside triphosphate hydrolases"/>
    <property type="match status" value="1"/>
</dbReference>
<dbReference type="InterPro" id="IPR007861">
    <property type="entry name" value="DNA_mismatch_repair_MutS_clamp"/>
</dbReference>
<dbReference type="Pfam" id="PF05188">
    <property type="entry name" value="MutS_II"/>
    <property type="match status" value="1"/>
</dbReference>
<dbReference type="NCBIfam" id="NF003810">
    <property type="entry name" value="PRK05399.1"/>
    <property type="match status" value="1"/>
</dbReference>
<dbReference type="PROSITE" id="PS00486">
    <property type="entry name" value="DNA_MISMATCH_REPAIR_2"/>
    <property type="match status" value="1"/>
</dbReference>
<comment type="function">
    <text evidence="8 9">This protein is involved in the repair of mismatches in DNA. It is possible that it carries out the mismatch recognition step. This protein has a weak ATPase activity.</text>
</comment>
<keyword evidence="4 9" id="KW-0227">DNA damage</keyword>
<dbReference type="InterPro" id="IPR007696">
    <property type="entry name" value="DNA_mismatch_repair_MutS_core"/>
</dbReference>
<dbReference type="Pfam" id="PF05190">
    <property type="entry name" value="MutS_IV"/>
    <property type="match status" value="1"/>
</dbReference>
<dbReference type="SUPFAM" id="SSF53150">
    <property type="entry name" value="DNA repair protein MutS, domain II"/>
    <property type="match status" value="1"/>
</dbReference>
<dbReference type="GO" id="GO:0030983">
    <property type="term" value="F:mismatched DNA binding"/>
    <property type="evidence" value="ECO:0007669"/>
    <property type="project" value="InterPro"/>
</dbReference>
<keyword evidence="14" id="KW-1185">Reference proteome</keyword>
<keyword evidence="3 9" id="KW-0547">Nucleotide-binding</keyword>
<evidence type="ECO:0000256" key="5">
    <source>
        <dbReference type="ARBA" id="ARBA00022840"/>
    </source>
</evidence>
<dbReference type="Gene3D" id="6.10.140.430">
    <property type="match status" value="1"/>
</dbReference>
<accession>A0A5E4U1S4</accession>
<protein>
    <recommendedName>
        <fullName evidence="2 9">DNA mismatch repair protein MutS</fullName>
    </recommendedName>
</protein>
<evidence type="ECO:0000256" key="11">
    <source>
        <dbReference type="SAM" id="MobiDB-lite"/>
    </source>
</evidence>
<evidence type="ECO:0000313" key="13">
    <source>
        <dbReference type="EMBL" id="VVD92998.1"/>
    </source>
</evidence>
<dbReference type="EMBL" id="CABPRU010000003">
    <property type="protein sequence ID" value="VVD92998.1"/>
    <property type="molecule type" value="Genomic_DNA"/>
</dbReference>
<dbReference type="CDD" id="cd03284">
    <property type="entry name" value="ABC_MutS1"/>
    <property type="match status" value="1"/>
</dbReference>
<dbReference type="Gene3D" id="3.40.1170.10">
    <property type="entry name" value="DNA repair protein MutS, domain I"/>
    <property type="match status" value="1"/>
</dbReference>
<dbReference type="SUPFAM" id="SSF55271">
    <property type="entry name" value="DNA repair protein MutS, domain I"/>
    <property type="match status" value="1"/>
</dbReference>
<dbReference type="PANTHER" id="PTHR11361">
    <property type="entry name" value="DNA MISMATCH REPAIR PROTEIN MUTS FAMILY MEMBER"/>
    <property type="match status" value="1"/>
</dbReference>
<feature type="domain" description="DNA mismatch repair proteins mutS family" evidence="12">
    <location>
        <begin position="754"/>
        <end position="770"/>
    </location>
</feature>
<dbReference type="PIRSF" id="PIRSF037677">
    <property type="entry name" value="DNA_mis_repair_Msh6"/>
    <property type="match status" value="1"/>
</dbReference>
<dbReference type="InterPro" id="IPR045076">
    <property type="entry name" value="MutS"/>
</dbReference>
<dbReference type="Gene3D" id="3.40.50.300">
    <property type="entry name" value="P-loop containing nucleotide triphosphate hydrolases"/>
    <property type="match status" value="1"/>
</dbReference>
<dbReference type="InterPro" id="IPR027417">
    <property type="entry name" value="P-loop_NTPase"/>
</dbReference>
<evidence type="ECO:0000256" key="6">
    <source>
        <dbReference type="ARBA" id="ARBA00023125"/>
    </source>
</evidence>
<dbReference type="PANTHER" id="PTHR11361:SF34">
    <property type="entry name" value="DNA MISMATCH REPAIR PROTEIN MSH1, MITOCHONDRIAL"/>
    <property type="match status" value="1"/>
</dbReference>
<name>A0A5E4U1S4_9BURK</name>
<keyword evidence="7 9" id="KW-0234">DNA repair</keyword>
<dbReference type="Gene3D" id="1.10.1420.10">
    <property type="match status" value="2"/>
</dbReference>
<dbReference type="InterPro" id="IPR036187">
    <property type="entry name" value="DNA_mismatch_repair_MutS_sf"/>
</dbReference>
<dbReference type="Proteomes" id="UP000334380">
    <property type="component" value="Unassembled WGS sequence"/>
</dbReference>
<organism evidence="13 14">
    <name type="scientific">Pandoraea terrigena</name>
    <dbReference type="NCBI Taxonomy" id="2508292"/>
    <lineage>
        <taxon>Bacteria</taxon>
        <taxon>Pseudomonadati</taxon>
        <taxon>Pseudomonadota</taxon>
        <taxon>Betaproteobacteria</taxon>
        <taxon>Burkholderiales</taxon>
        <taxon>Burkholderiaceae</taxon>
        <taxon>Pandoraea</taxon>
    </lineage>
</organism>
<dbReference type="NCBIfam" id="TIGR01070">
    <property type="entry name" value="mutS1"/>
    <property type="match status" value="1"/>
</dbReference>
<dbReference type="SMART" id="SM00533">
    <property type="entry name" value="MUTSd"/>
    <property type="match status" value="1"/>
</dbReference>
<comment type="similarity">
    <text evidence="1 9 10">Belongs to the DNA mismatch repair MutS family.</text>
</comment>
<proteinExistence type="inferred from homology"/>
<gene>
    <name evidence="9" type="primary">mutS</name>
    <name evidence="13" type="ORF">PTE31013_01737</name>
</gene>
<dbReference type="GO" id="GO:0140664">
    <property type="term" value="F:ATP-dependent DNA damage sensor activity"/>
    <property type="evidence" value="ECO:0007669"/>
    <property type="project" value="InterPro"/>
</dbReference>